<proteinExistence type="predicted"/>
<organism evidence="2 3">
    <name type="scientific">Viridibacillus soli</name>
    <dbReference type="NCBI Taxonomy" id="2798301"/>
    <lineage>
        <taxon>Bacteria</taxon>
        <taxon>Bacillati</taxon>
        <taxon>Bacillota</taxon>
        <taxon>Bacilli</taxon>
        <taxon>Bacillales</taxon>
        <taxon>Caryophanaceae</taxon>
        <taxon>Viridibacillus</taxon>
    </lineage>
</organism>
<feature type="chain" id="PRO_5046463398" evidence="1">
    <location>
        <begin position="26"/>
        <end position="327"/>
    </location>
</feature>
<feature type="signal peptide" evidence="1">
    <location>
        <begin position="1"/>
        <end position="25"/>
    </location>
</feature>
<dbReference type="RefSeq" id="WP_200749990.1">
    <property type="nucleotide sequence ID" value="NZ_JAEOAH010000033.1"/>
</dbReference>
<dbReference type="EMBL" id="JAEOAH010000033">
    <property type="protein sequence ID" value="MBK3496535.1"/>
    <property type="molecule type" value="Genomic_DNA"/>
</dbReference>
<reference evidence="2 3" key="1">
    <citation type="submission" date="2020-12" db="EMBL/GenBank/DDBJ databases">
        <title>YIM B01967 draft genome.</title>
        <authorList>
            <person name="Yan X."/>
        </authorList>
    </citation>
    <scope>NUCLEOTIDE SEQUENCE [LARGE SCALE GENOMIC DNA]</scope>
    <source>
        <strain evidence="2 3">YIM B01967</strain>
    </source>
</reference>
<dbReference type="Gene3D" id="2.170.15.10">
    <property type="entry name" value="Proaerolysin, chain A, domain 3"/>
    <property type="match status" value="1"/>
</dbReference>
<comment type="caution">
    <text evidence="2">The sequence shown here is derived from an EMBL/GenBank/DDBJ whole genome shotgun (WGS) entry which is preliminary data.</text>
</comment>
<keyword evidence="1" id="KW-0732">Signal</keyword>
<name>A0ABS1HAS0_9BACL</name>
<evidence type="ECO:0000256" key="1">
    <source>
        <dbReference type="SAM" id="SignalP"/>
    </source>
</evidence>
<dbReference type="SUPFAM" id="SSF56973">
    <property type="entry name" value="Aerolisin/ETX pore-forming domain"/>
    <property type="match status" value="1"/>
</dbReference>
<protein>
    <submittedName>
        <fullName evidence="2">Uncharacterized protein</fullName>
    </submittedName>
</protein>
<sequence>MKKQVVTAMILSVPLFISSGNVASAQTNVPQNVNLENTPLQKISNQQKQQMQVVNIEHAAREAIPGYARFIHALGETSTVGVIINDLKLVDVEEKYVDPDYPVRSKLIGTGPEKVVQSIDEYIYNDHPSAELTKSHTFQHAISNTSTLTKSITHSHKAGVKFTYKAKVDFLVAGSELGAEVAYEYTNSNQNGTSDSQTFSKTFSSTASAKLQPMSQGKLVSTVYTSPAVYEIKSRGFFTGSVQFSYVLASDPGTLQKRTVSLYELFTRTDEQTADKIADQYHMWSSTFWKPENGEAVNALLFEGTSILTIDEKYRTETRLTDIKKTR</sequence>
<evidence type="ECO:0000313" key="2">
    <source>
        <dbReference type="EMBL" id="MBK3496535.1"/>
    </source>
</evidence>
<keyword evidence="3" id="KW-1185">Reference proteome</keyword>
<evidence type="ECO:0000313" key="3">
    <source>
        <dbReference type="Proteomes" id="UP000618943"/>
    </source>
</evidence>
<accession>A0ABS1HAS0</accession>
<dbReference type="Proteomes" id="UP000618943">
    <property type="component" value="Unassembled WGS sequence"/>
</dbReference>
<gene>
    <name evidence="2" type="ORF">JFL43_17055</name>
</gene>